<dbReference type="AlphaFoldDB" id="A0A6A4GRX3"/>
<keyword evidence="3" id="KW-1185">Reference proteome</keyword>
<accession>A0A6A4GRX3</accession>
<dbReference type="EMBL" id="ML769771">
    <property type="protein sequence ID" value="KAE9387937.1"/>
    <property type="molecule type" value="Genomic_DNA"/>
</dbReference>
<evidence type="ECO:0000256" key="1">
    <source>
        <dbReference type="SAM" id="Coils"/>
    </source>
</evidence>
<protein>
    <submittedName>
        <fullName evidence="2">Uncharacterized protein</fullName>
    </submittedName>
</protein>
<proteinExistence type="predicted"/>
<organism evidence="2 3">
    <name type="scientific">Gymnopus androsaceus JB14</name>
    <dbReference type="NCBI Taxonomy" id="1447944"/>
    <lineage>
        <taxon>Eukaryota</taxon>
        <taxon>Fungi</taxon>
        <taxon>Dikarya</taxon>
        <taxon>Basidiomycota</taxon>
        <taxon>Agaricomycotina</taxon>
        <taxon>Agaricomycetes</taxon>
        <taxon>Agaricomycetidae</taxon>
        <taxon>Agaricales</taxon>
        <taxon>Marasmiineae</taxon>
        <taxon>Omphalotaceae</taxon>
        <taxon>Gymnopus</taxon>
    </lineage>
</organism>
<dbReference type="InterPro" id="IPR025533">
    <property type="entry name" value="DUF4419"/>
</dbReference>
<evidence type="ECO:0000313" key="2">
    <source>
        <dbReference type="EMBL" id="KAE9387937.1"/>
    </source>
</evidence>
<keyword evidence="1" id="KW-0175">Coiled coil</keyword>
<sequence>MLSEELLQSSLDHALSDGVVVHQTNGLVNTLLKAYSAHHAVSIRPDDVWIAILTQFSFFVNANAEELRDKFVAHKGQKHLVVYAVGTRYTVDFGSMAQQMTGLIRKNVKDPAICDWIRPNFTTTTDNDITVSSVVMMATMKKYFTYGFGITCGIPQVTLEGTSDDWKLILARIEELKYYGPKLRLAPDHPDNVAFWGRVASEDHEGSGMDYLGGWVNAFCVFDVDGKWLGREPGQELKNLAPDPIYEYHHSDQGYAKKQIGDRNLILDSVSYHRVGLEEIPISVAEVDVELNDNGLKFKTMMVAGLVGYQISDVKDVQTALLKPLPGWWMFIKRSQEDLDNEAKSKREKEEKEFEEIMARLESQRLARSG</sequence>
<feature type="coiled-coil region" evidence="1">
    <location>
        <begin position="332"/>
        <end position="367"/>
    </location>
</feature>
<dbReference type="Proteomes" id="UP000799118">
    <property type="component" value="Unassembled WGS sequence"/>
</dbReference>
<evidence type="ECO:0000313" key="3">
    <source>
        <dbReference type="Proteomes" id="UP000799118"/>
    </source>
</evidence>
<gene>
    <name evidence="2" type="ORF">BT96DRAFT_1025652</name>
</gene>
<dbReference type="Pfam" id="PF14388">
    <property type="entry name" value="DUF4419"/>
    <property type="match status" value="1"/>
</dbReference>
<dbReference type="Gene3D" id="1.20.120.1060">
    <property type="match status" value="1"/>
</dbReference>
<dbReference type="PANTHER" id="PTHR31252">
    <property type="entry name" value="DUF4419 DOMAIN-CONTAINING PROTEIN"/>
    <property type="match status" value="1"/>
</dbReference>
<reference evidence="2" key="1">
    <citation type="journal article" date="2019" name="Environ. Microbiol.">
        <title>Fungal ecological strategies reflected in gene transcription - a case study of two litter decomposers.</title>
        <authorList>
            <person name="Barbi F."/>
            <person name="Kohler A."/>
            <person name="Barry K."/>
            <person name="Baskaran P."/>
            <person name="Daum C."/>
            <person name="Fauchery L."/>
            <person name="Ihrmark K."/>
            <person name="Kuo A."/>
            <person name="LaButti K."/>
            <person name="Lipzen A."/>
            <person name="Morin E."/>
            <person name="Grigoriev I.V."/>
            <person name="Henrissat B."/>
            <person name="Lindahl B."/>
            <person name="Martin F."/>
        </authorList>
    </citation>
    <scope>NUCLEOTIDE SEQUENCE</scope>
    <source>
        <strain evidence="2">JB14</strain>
    </source>
</reference>
<dbReference type="PANTHER" id="PTHR31252:SF11">
    <property type="entry name" value="DUF4419 DOMAIN-CONTAINING PROTEIN"/>
    <property type="match status" value="1"/>
</dbReference>
<dbReference type="OrthoDB" id="9978173at2759"/>
<name>A0A6A4GRX3_9AGAR</name>